<proteinExistence type="predicted"/>
<protein>
    <submittedName>
        <fullName evidence="2">Uncharacterized protein</fullName>
    </submittedName>
</protein>
<organism evidence="2 3">
    <name type="scientific">Orbilia oligospora</name>
    <name type="common">Nematode-trapping fungus</name>
    <name type="synonym">Arthrobotrys oligospora</name>
    <dbReference type="NCBI Taxonomy" id="2813651"/>
    <lineage>
        <taxon>Eukaryota</taxon>
        <taxon>Fungi</taxon>
        <taxon>Dikarya</taxon>
        <taxon>Ascomycota</taxon>
        <taxon>Pezizomycotina</taxon>
        <taxon>Orbiliomycetes</taxon>
        <taxon>Orbiliales</taxon>
        <taxon>Orbiliaceae</taxon>
        <taxon>Orbilia</taxon>
    </lineage>
</organism>
<evidence type="ECO:0000313" key="2">
    <source>
        <dbReference type="EMBL" id="KAF3190698.1"/>
    </source>
</evidence>
<name>A0A7C8Q2N9_ORBOL</name>
<dbReference type="Proteomes" id="UP000479691">
    <property type="component" value="Unassembled WGS sequence"/>
</dbReference>
<feature type="region of interest" description="Disordered" evidence="1">
    <location>
        <begin position="1"/>
        <end position="25"/>
    </location>
</feature>
<reference evidence="2 3" key="1">
    <citation type="submission" date="2019-06" db="EMBL/GenBank/DDBJ databases">
        <authorList>
            <person name="Palmer J.M."/>
        </authorList>
    </citation>
    <scope>NUCLEOTIDE SEQUENCE [LARGE SCALE GENOMIC DNA]</scope>
    <source>
        <strain evidence="2 3">TWF788</strain>
    </source>
</reference>
<evidence type="ECO:0000256" key="1">
    <source>
        <dbReference type="SAM" id="MobiDB-lite"/>
    </source>
</evidence>
<evidence type="ECO:0000313" key="3">
    <source>
        <dbReference type="Proteomes" id="UP000479691"/>
    </source>
</evidence>
<dbReference type="EMBL" id="JAABOE010000005">
    <property type="protein sequence ID" value="KAF3190698.1"/>
    <property type="molecule type" value="Genomic_DNA"/>
</dbReference>
<accession>A0A7C8Q2N9</accession>
<gene>
    <name evidence="2" type="ORF">TWF788_008220</name>
</gene>
<sequence>MSYFDTILQDDSGPSSGKVRQLLPADPAFDPASGPGYASASIIPYPKTVDKAKGYIKLHDLRTALGIPAEGLNIEQISREYPDWPIDRYGHSPDASWAALMEVVETVFDEFTKGVLKNGTFLIWNFNLRSKTKKRDYPGFQPLAVQEAIQETIISRLNSMGHVECVNRLKRCEGNWGMMELIIRRVRNHRRVLNDEMAKR</sequence>
<comment type="caution">
    <text evidence="2">The sequence shown here is derived from an EMBL/GenBank/DDBJ whole genome shotgun (WGS) entry which is preliminary data.</text>
</comment>
<dbReference type="AlphaFoldDB" id="A0A7C8Q2N9"/>